<dbReference type="AlphaFoldDB" id="A0A1H0VFL5"/>
<dbReference type="Proteomes" id="UP000199073">
    <property type="component" value="Unassembled WGS sequence"/>
</dbReference>
<evidence type="ECO:0000313" key="1">
    <source>
        <dbReference type="EMBL" id="SDP77144.1"/>
    </source>
</evidence>
<protein>
    <submittedName>
        <fullName evidence="1">Uncharacterized protein</fullName>
    </submittedName>
</protein>
<name>A0A1H0VFL5_9BACT</name>
<reference evidence="1 2" key="1">
    <citation type="submission" date="2016-10" db="EMBL/GenBank/DDBJ databases">
        <authorList>
            <person name="de Groot N.N."/>
        </authorList>
    </citation>
    <scope>NUCLEOTIDE SEQUENCE [LARGE SCALE GENOMIC DNA]</scope>
    <source>
        <strain evidence="1 2">DSM 12130</strain>
    </source>
</reference>
<accession>A0A1H0VFL5</accession>
<evidence type="ECO:0000313" key="2">
    <source>
        <dbReference type="Proteomes" id="UP000199073"/>
    </source>
</evidence>
<organism evidence="1 2">
    <name type="scientific">Desulforhopalus singaporensis</name>
    <dbReference type="NCBI Taxonomy" id="91360"/>
    <lineage>
        <taxon>Bacteria</taxon>
        <taxon>Pseudomonadati</taxon>
        <taxon>Thermodesulfobacteriota</taxon>
        <taxon>Desulfobulbia</taxon>
        <taxon>Desulfobulbales</taxon>
        <taxon>Desulfocapsaceae</taxon>
        <taxon>Desulforhopalus</taxon>
    </lineage>
</organism>
<dbReference type="STRING" id="91360.SAMN05660330_04038"/>
<dbReference type="EMBL" id="FNJI01000048">
    <property type="protein sequence ID" value="SDP77144.1"/>
    <property type="molecule type" value="Genomic_DNA"/>
</dbReference>
<gene>
    <name evidence="1" type="ORF">SAMN05660330_04038</name>
</gene>
<proteinExistence type="predicted"/>
<sequence>MLQKAGYPFEPDDLTLDEWMDLGRIRELLEQKPVCPLMTISDE</sequence>
<keyword evidence="2" id="KW-1185">Reference proteome</keyword>